<proteinExistence type="predicted"/>
<protein>
    <submittedName>
        <fullName evidence="1">Uncharacterized protein</fullName>
    </submittedName>
</protein>
<name>A0A5Q6PJA1_VIBCL</name>
<evidence type="ECO:0000313" key="1">
    <source>
        <dbReference type="EMBL" id="KAA1254750.1"/>
    </source>
</evidence>
<reference evidence="1 2" key="1">
    <citation type="submission" date="2019-09" db="EMBL/GenBank/DDBJ databases">
        <authorList>
            <person name="Kritzky A."/>
            <person name="Schelkanova E.Y."/>
            <person name="Alkhova Z.V."/>
            <person name="Smirnova N.I."/>
        </authorList>
    </citation>
    <scope>NUCLEOTIDE SEQUENCE [LARGE SCALE GENOMIC DNA]</scope>
    <source>
        <strain evidence="1 2">M1526</strain>
    </source>
</reference>
<sequence>MKNPQPSSTTSQPEITHIWFHDSKKRVWDTPFDERWEKKWEKLEVVGENNRSYILSNGAKAPKKQENAELGTFAYSDQQLKEIIWHHNNNRKITEEITALAGRSIELTRELEALLAKYKA</sequence>
<dbReference type="AlphaFoldDB" id="A0A5Q6PJA1"/>
<comment type="caution">
    <text evidence="1">The sequence shown here is derived from an EMBL/GenBank/DDBJ whole genome shotgun (WGS) entry which is preliminary data.</text>
</comment>
<dbReference type="EMBL" id="VUAA01000010">
    <property type="protein sequence ID" value="KAA1254750.1"/>
    <property type="molecule type" value="Genomic_DNA"/>
</dbReference>
<organism evidence="1 2">
    <name type="scientific">Vibrio cholerae</name>
    <dbReference type="NCBI Taxonomy" id="666"/>
    <lineage>
        <taxon>Bacteria</taxon>
        <taxon>Pseudomonadati</taxon>
        <taxon>Pseudomonadota</taxon>
        <taxon>Gammaproteobacteria</taxon>
        <taxon>Vibrionales</taxon>
        <taxon>Vibrionaceae</taxon>
        <taxon>Vibrio</taxon>
    </lineage>
</organism>
<dbReference type="Proteomes" id="UP000323225">
    <property type="component" value="Unassembled WGS sequence"/>
</dbReference>
<accession>A0A5Q6PJA1</accession>
<evidence type="ECO:0000313" key="2">
    <source>
        <dbReference type="Proteomes" id="UP000323225"/>
    </source>
</evidence>
<gene>
    <name evidence="1" type="ORF">F0M16_10815</name>
</gene>